<proteinExistence type="predicted"/>
<feature type="compositionally biased region" description="Low complexity" evidence="1">
    <location>
        <begin position="8"/>
        <end position="38"/>
    </location>
</feature>
<evidence type="ECO:0000256" key="1">
    <source>
        <dbReference type="SAM" id="MobiDB-lite"/>
    </source>
</evidence>
<evidence type="ECO:0000313" key="3">
    <source>
        <dbReference type="Proteomes" id="UP000194127"/>
    </source>
</evidence>
<gene>
    <name evidence="2" type="ORF">POSPLADRAFT_1052611</name>
</gene>
<dbReference type="GeneID" id="36325240"/>
<dbReference type="AlphaFoldDB" id="A0A1X6NBC4"/>
<accession>A0A1X6NBC4</accession>
<protein>
    <submittedName>
        <fullName evidence="2">Uncharacterized protein</fullName>
    </submittedName>
</protein>
<evidence type="ECO:0000313" key="2">
    <source>
        <dbReference type="EMBL" id="OSX65949.1"/>
    </source>
</evidence>
<dbReference type="Proteomes" id="UP000194127">
    <property type="component" value="Unassembled WGS sequence"/>
</dbReference>
<sequence length="80" mass="8579">MSDKAGKSITNTSTNTDTNTSTSTSNVFTSTNTITNNNYASLPNTTMDPPNRPRNPSTTIKEVLGRSAETPRNNQDADQA</sequence>
<name>A0A1X6NBC4_9APHY</name>
<reference evidence="2 3" key="1">
    <citation type="submission" date="2017-04" db="EMBL/GenBank/DDBJ databases">
        <title>Genome Sequence of the Model Brown-Rot Fungus Postia placenta SB12.</title>
        <authorList>
            <consortium name="DOE Joint Genome Institute"/>
            <person name="Gaskell J."/>
            <person name="Kersten P."/>
            <person name="Larrondo L.F."/>
            <person name="Canessa P."/>
            <person name="Martinez D."/>
            <person name="Hibbett D."/>
            <person name="Schmoll M."/>
            <person name="Kubicek C.P."/>
            <person name="Martinez A.T."/>
            <person name="Yadav J."/>
            <person name="Master E."/>
            <person name="Magnuson J.K."/>
            <person name="James T."/>
            <person name="Yaver D."/>
            <person name="Berka R."/>
            <person name="Labutti K."/>
            <person name="Lipzen A."/>
            <person name="Aerts A."/>
            <person name="Barry K."/>
            <person name="Henrissat B."/>
            <person name="Blanchette R."/>
            <person name="Grigoriev I."/>
            <person name="Cullen D."/>
        </authorList>
    </citation>
    <scope>NUCLEOTIDE SEQUENCE [LARGE SCALE GENOMIC DNA]</scope>
    <source>
        <strain evidence="2 3">MAD-698-R-SB12</strain>
    </source>
</reference>
<keyword evidence="3" id="KW-1185">Reference proteome</keyword>
<feature type="compositionally biased region" description="Polar residues" evidence="1">
    <location>
        <begin position="70"/>
        <end position="80"/>
    </location>
</feature>
<dbReference type="EMBL" id="KZ110592">
    <property type="protein sequence ID" value="OSX65949.1"/>
    <property type="molecule type" value="Genomic_DNA"/>
</dbReference>
<feature type="compositionally biased region" description="Polar residues" evidence="1">
    <location>
        <begin position="39"/>
        <end position="60"/>
    </location>
</feature>
<dbReference type="RefSeq" id="XP_024342743.1">
    <property type="nucleotide sequence ID" value="XM_024480290.1"/>
</dbReference>
<organism evidence="2 3">
    <name type="scientific">Postia placenta MAD-698-R-SB12</name>
    <dbReference type="NCBI Taxonomy" id="670580"/>
    <lineage>
        <taxon>Eukaryota</taxon>
        <taxon>Fungi</taxon>
        <taxon>Dikarya</taxon>
        <taxon>Basidiomycota</taxon>
        <taxon>Agaricomycotina</taxon>
        <taxon>Agaricomycetes</taxon>
        <taxon>Polyporales</taxon>
        <taxon>Adustoporiaceae</taxon>
        <taxon>Rhodonia</taxon>
    </lineage>
</organism>
<feature type="region of interest" description="Disordered" evidence="1">
    <location>
        <begin position="1"/>
        <end position="80"/>
    </location>
</feature>